<feature type="region of interest" description="Disordered" evidence="1">
    <location>
        <begin position="81"/>
        <end position="245"/>
    </location>
</feature>
<evidence type="ECO:0000313" key="2">
    <source>
        <dbReference type="EMBL" id="KAF6031885.1"/>
    </source>
</evidence>
<feature type="compositionally biased region" description="Polar residues" evidence="1">
    <location>
        <begin position="88"/>
        <end position="112"/>
    </location>
</feature>
<feature type="compositionally biased region" description="Basic and acidic residues" evidence="1">
    <location>
        <begin position="1"/>
        <end position="12"/>
    </location>
</feature>
<proteinExistence type="predicted"/>
<dbReference type="AlphaFoldDB" id="A0A7J7K139"/>
<protein>
    <submittedName>
        <fullName evidence="2">Uncharacterized protein</fullName>
    </submittedName>
</protein>
<dbReference type="Proteomes" id="UP000593567">
    <property type="component" value="Unassembled WGS sequence"/>
</dbReference>
<feature type="region of interest" description="Disordered" evidence="1">
    <location>
        <begin position="257"/>
        <end position="318"/>
    </location>
</feature>
<feature type="compositionally biased region" description="Basic and acidic residues" evidence="1">
    <location>
        <begin position="19"/>
        <end position="28"/>
    </location>
</feature>
<feature type="region of interest" description="Disordered" evidence="1">
    <location>
        <begin position="1"/>
        <end position="31"/>
    </location>
</feature>
<organism evidence="2 3">
    <name type="scientific">Bugula neritina</name>
    <name type="common">Brown bryozoan</name>
    <name type="synonym">Sertularia neritina</name>
    <dbReference type="NCBI Taxonomy" id="10212"/>
    <lineage>
        <taxon>Eukaryota</taxon>
        <taxon>Metazoa</taxon>
        <taxon>Spiralia</taxon>
        <taxon>Lophotrochozoa</taxon>
        <taxon>Bryozoa</taxon>
        <taxon>Gymnolaemata</taxon>
        <taxon>Cheilostomatida</taxon>
        <taxon>Flustrina</taxon>
        <taxon>Buguloidea</taxon>
        <taxon>Bugulidae</taxon>
        <taxon>Bugula</taxon>
    </lineage>
</organism>
<keyword evidence="3" id="KW-1185">Reference proteome</keyword>
<comment type="caution">
    <text evidence="2">The sequence shown here is derived from an EMBL/GenBank/DDBJ whole genome shotgun (WGS) entry which is preliminary data.</text>
</comment>
<evidence type="ECO:0000313" key="3">
    <source>
        <dbReference type="Proteomes" id="UP000593567"/>
    </source>
</evidence>
<evidence type="ECO:0000256" key="1">
    <source>
        <dbReference type="SAM" id="MobiDB-lite"/>
    </source>
</evidence>
<name>A0A7J7K139_BUGNE</name>
<feature type="compositionally biased region" description="Basic and acidic residues" evidence="1">
    <location>
        <begin position="276"/>
        <end position="293"/>
    </location>
</feature>
<accession>A0A7J7K139</accession>
<sequence length="318" mass="33569">MDEVEIQDKEMDVLDTDEDATKETESKRKASCNGDLEKKILINLDVDEKNPSATLDSESVAKSPTTSLSFVDDIMGALSDRGIKVNSRDSTASTPSQEVPDSGTGSEGQATSPGVCKPLYSRSISDCEAKEPTQGKPALASPPPLSSRLKPRLASPPPLSTKPKPLDKTRSARSSVTSTDAADGKTDDGKDEKPAEAVTTSLASQVKPTSSLVHLAKDRPKRVKKQAARRPVPKAALTSDEADESAVDDFFKPAAVSQTPVLVSAPPPTAKPRTGSLDKSEGAAKAEKPDGSPKLKAKLRSPFGGSHKDKQDSEKKKG</sequence>
<feature type="compositionally biased region" description="Basic and acidic residues" evidence="1">
    <location>
        <begin position="306"/>
        <end position="318"/>
    </location>
</feature>
<feature type="compositionally biased region" description="Basic residues" evidence="1">
    <location>
        <begin position="219"/>
        <end position="232"/>
    </location>
</feature>
<reference evidence="2" key="1">
    <citation type="submission" date="2020-06" db="EMBL/GenBank/DDBJ databases">
        <title>Draft genome of Bugula neritina, a colonial animal packing powerful symbionts and potential medicines.</title>
        <authorList>
            <person name="Rayko M."/>
        </authorList>
    </citation>
    <scope>NUCLEOTIDE SEQUENCE [LARGE SCALE GENOMIC DNA]</scope>
    <source>
        <strain evidence="2">Kwan_BN1</strain>
    </source>
</reference>
<feature type="compositionally biased region" description="Basic and acidic residues" evidence="1">
    <location>
        <begin position="182"/>
        <end position="195"/>
    </location>
</feature>
<gene>
    <name evidence="2" type="ORF">EB796_009787</name>
</gene>
<feature type="compositionally biased region" description="Polar residues" evidence="1">
    <location>
        <begin position="198"/>
        <end position="212"/>
    </location>
</feature>
<dbReference type="EMBL" id="VXIV02001556">
    <property type="protein sequence ID" value="KAF6031885.1"/>
    <property type="molecule type" value="Genomic_DNA"/>
</dbReference>